<dbReference type="Gene3D" id="1.10.287.110">
    <property type="entry name" value="DnaJ domain"/>
    <property type="match status" value="1"/>
</dbReference>
<evidence type="ECO:0000256" key="2">
    <source>
        <dbReference type="SAM" id="MobiDB-lite"/>
    </source>
</evidence>
<sequence length="226" mass="25928">MDTAQCYRLLELKATANLEEVKASYRRLARRWHPDINPDSQQAHDMFIKVTQAYKVLLKVIPPVAQPIVQPATVQTSRSPATVQTPVKVTVTATRSQQPTRQPVTVPRKTAPKPVEPTAQPASPQLSEADNKLKIGSYRQLQDLIKRQRLPRAVALVEALGNRWPQDLEVRQWRAIVYQLLAKQLIRERKLNQARAYLKKALNTDPHNRSLWAEVERDFRILEQVL</sequence>
<dbReference type="PROSITE" id="PS50076">
    <property type="entry name" value="DNAJ_2"/>
    <property type="match status" value="1"/>
</dbReference>
<dbReference type="PRINTS" id="PR00625">
    <property type="entry name" value="JDOMAIN"/>
</dbReference>
<dbReference type="PROSITE" id="PS50005">
    <property type="entry name" value="TPR"/>
    <property type="match status" value="1"/>
</dbReference>
<name>A0A2W1K1D2_9CYAN</name>
<dbReference type="Proteomes" id="UP000248857">
    <property type="component" value="Unassembled WGS sequence"/>
</dbReference>
<feature type="compositionally biased region" description="Polar residues" evidence="2">
    <location>
        <begin position="91"/>
        <end position="103"/>
    </location>
</feature>
<evidence type="ECO:0000256" key="1">
    <source>
        <dbReference type="PROSITE-ProRule" id="PRU00339"/>
    </source>
</evidence>
<dbReference type="PANTHER" id="PTHR24074">
    <property type="entry name" value="CO-CHAPERONE PROTEIN DJLA"/>
    <property type="match status" value="1"/>
</dbReference>
<accession>A0A2W1K1D2</accession>
<dbReference type="InterPro" id="IPR019734">
    <property type="entry name" value="TPR_rpt"/>
</dbReference>
<dbReference type="AlphaFoldDB" id="A0A2W1K1D2"/>
<dbReference type="EMBL" id="PQWO01000001">
    <property type="protein sequence ID" value="PZD75274.1"/>
    <property type="molecule type" value="Genomic_DNA"/>
</dbReference>
<feature type="region of interest" description="Disordered" evidence="2">
    <location>
        <begin position="91"/>
        <end position="130"/>
    </location>
</feature>
<dbReference type="SUPFAM" id="SSF46565">
    <property type="entry name" value="Chaperone J-domain"/>
    <property type="match status" value="1"/>
</dbReference>
<dbReference type="InterPro" id="IPR050817">
    <property type="entry name" value="DjlA_DnaK_co-chaperone"/>
</dbReference>
<evidence type="ECO:0000313" key="4">
    <source>
        <dbReference type="EMBL" id="PZD75274.1"/>
    </source>
</evidence>
<feature type="repeat" description="TPR" evidence="1">
    <location>
        <begin position="175"/>
        <end position="208"/>
    </location>
</feature>
<organism evidence="4 5">
    <name type="scientific">Acaryochloris thomasi RCC1774</name>
    <dbReference type="NCBI Taxonomy" id="1764569"/>
    <lineage>
        <taxon>Bacteria</taxon>
        <taxon>Bacillati</taxon>
        <taxon>Cyanobacteriota</taxon>
        <taxon>Cyanophyceae</taxon>
        <taxon>Acaryochloridales</taxon>
        <taxon>Acaryochloridaceae</taxon>
        <taxon>Acaryochloris</taxon>
        <taxon>Acaryochloris thomasi</taxon>
    </lineage>
</organism>
<dbReference type="Pfam" id="PF00226">
    <property type="entry name" value="DnaJ"/>
    <property type="match status" value="1"/>
</dbReference>
<dbReference type="OrthoDB" id="9779889at2"/>
<dbReference type="SMART" id="SM00271">
    <property type="entry name" value="DnaJ"/>
    <property type="match status" value="1"/>
</dbReference>
<keyword evidence="5" id="KW-1185">Reference proteome</keyword>
<gene>
    <name evidence="4" type="primary">dnaJ_2</name>
    <name evidence="4" type="ORF">C1752_00192</name>
</gene>
<evidence type="ECO:0000259" key="3">
    <source>
        <dbReference type="PROSITE" id="PS50076"/>
    </source>
</evidence>
<proteinExistence type="predicted"/>
<dbReference type="RefSeq" id="WP_110984179.1">
    <property type="nucleotide sequence ID" value="NZ_CAWNWM010000001.1"/>
</dbReference>
<dbReference type="SUPFAM" id="SSF48452">
    <property type="entry name" value="TPR-like"/>
    <property type="match status" value="1"/>
</dbReference>
<dbReference type="InterPro" id="IPR036869">
    <property type="entry name" value="J_dom_sf"/>
</dbReference>
<protein>
    <submittedName>
        <fullName evidence="4">Chaperone protein DnaJ</fullName>
    </submittedName>
</protein>
<dbReference type="CDD" id="cd06257">
    <property type="entry name" value="DnaJ"/>
    <property type="match status" value="1"/>
</dbReference>
<dbReference type="InterPro" id="IPR001623">
    <property type="entry name" value="DnaJ_domain"/>
</dbReference>
<reference evidence="4 5" key="1">
    <citation type="journal article" date="2018" name="Sci. Rep.">
        <title>A novel species of the marine cyanobacterium Acaryochloris with a unique pigment content and lifestyle.</title>
        <authorList>
            <person name="Partensky F."/>
            <person name="Six C."/>
            <person name="Ratin M."/>
            <person name="Garczarek L."/>
            <person name="Vaulot D."/>
            <person name="Probert I."/>
            <person name="Calteau A."/>
            <person name="Gourvil P."/>
            <person name="Marie D."/>
            <person name="Grebert T."/>
            <person name="Bouchier C."/>
            <person name="Le Panse S."/>
            <person name="Gachenot M."/>
            <person name="Rodriguez F."/>
            <person name="Garrido J.L."/>
        </authorList>
    </citation>
    <scope>NUCLEOTIDE SEQUENCE [LARGE SCALE GENOMIC DNA]</scope>
    <source>
        <strain evidence="4 5">RCC1774</strain>
    </source>
</reference>
<feature type="domain" description="J" evidence="3">
    <location>
        <begin position="5"/>
        <end position="62"/>
    </location>
</feature>
<comment type="caution">
    <text evidence="4">The sequence shown here is derived from an EMBL/GenBank/DDBJ whole genome shotgun (WGS) entry which is preliminary data.</text>
</comment>
<keyword evidence="1" id="KW-0802">TPR repeat</keyword>
<evidence type="ECO:0000313" key="5">
    <source>
        <dbReference type="Proteomes" id="UP000248857"/>
    </source>
</evidence>
<dbReference type="InterPro" id="IPR011990">
    <property type="entry name" value="TPR-like_helical_dom_sf"/>
</dbReference>
<dbReference type="Gene3D" id="1.25.40.10">
    <property type="entry name" value="Tetratricopeptide repeat domain"/>
    <property type="match status" value="1"/>
</dbReference>